<feature type="compositionally biased region" description="Basic and acidic residues" evidence="1">
    <location>
        <begin position="95"/>
        <end position="111"/>
    </location>
</feature>
<comment type="caution">
    <text evidence="2">The sequence shown here is derived from an EMBL/GenBank/DDBJ whole genome shotgun (WGS) entry which is preliminary data.</text>
</comment>
<keyword evidence="3" id="KW-1185">Reference proteome</keyword>
<name>A0AAV7MCR3_PLEWA</name>
<sequence>MLPAQNRSSGHMDTTSSNKDTRLDLERGAFEGWSAQHQDAKTGSRADIGGKLGGRRKEDVLENVGPHTEEKATHDNEAAGEEDVIRDNTVTGEADESRDNLAAEKRSRGEAEGALGSRGHQSHHNKQYAQA</sequence>
<dbReference type="EMBL" id="JANPWB010000014">
    <property type="protein sequence ID" value="KAJ1100959.1"/>
    <property type="molecule type" value="Genomic_DNA"/>
</dbReference>
<organism evidence="2 3">
    <name type="scientific">Pleurodeles waltl</name>
    <name type="common">Iberian ribbed newt</name>
    <dbReference type="NCBI Taxonomy" id="8319"/>
    <lineage>
        <taxon>Eukaryota</taxon>
        <taxon>Metazoa</taxon>
        <taxon>Chordata</taxon>
        <taxon>Craniata</taxon>
        <taxon>Vertebrata</taxon>
        <taxon>Euteleostomi</taxon>
        <taxon>Amphibia</taxon>
        <taxon>Batrachia</taxon>
        <taxon>Caudata</taxon>
        <taxon>Salamandroidea</taxon>
        <taxon>Salamandridae</taxon>
        <taxon>Pleurodelinae</taxon>
        <taxon>Pleurodeles</taxon>
    </lineage>
</organism>
<accession>A0AAV7MCR3</accession>
<dbReference type="AlphaFoldDB" id="A0AAV7MCR3"/>
<evidence type="ECO:0000256" key="1">
    <source>
        <dbReference type="SAM" id="MobiDB-lite"/>
    </source>
</evidence>
<protein>
    <submittedName>
        <fullName evidence="2">Uncharacterized protein</fullName>
    </submittedName>
</protein>
<gene>
    <name evidence="2" type="ORF">NDU88_006034</name>
</gene>
<feature type="region of interest" description="Disordered" evidence="1">
    <location>
        <begin position="1"/>
        <end position="131"/>
    </location>
</feature>
<dbReference type="Proteomes" id="UP001066276">
    <property type="component" value="Chromosome 10"/>
</dbReference>
<proteinExistence type="predicted"/>
<evidence type="ECO:0000313" key="3">
    <source>
        <dbReference type="Proteomes" id="UP001066276"/>
    </source>
</evidence>
<evidence type="ECO:0000313" key="2">
    <source>
        <dbReference type="EMBL" id="KAJ1100959.1"/>
    </source>
</evidence>
<feature type="compositionally biased region" description="Basic and acidic residues" evidence="1">
    <location>
        <begin position="19"/>
        <end position="29"/>
    </location>
</feature>
<feature type="compositionally biased region" description="Polar residues" evidence="1">
    <location>
        <begin position="1"/>
        <end position="18"/>
    </location>
</feature>
<reference evidence="2" key="1">
    <citation type="journal article" date="2022" name="bioRxiv">
        <title>Sequencing and chromosome-scale assembly of the giantPleurodeles waltlgenome.</title>
        <authorList>
            <person name="Brown T."/>
            <person name="Elewa A."/>
            <person name="Iarovenko S."/>
            <person name="Subramanian E."/>
            <person name="Araus A.J."/>
            <person name="Petzold A."/>
            <person name="Susuki M."/>
            <person name="Suzuki K.-i.T."/>
            <person name="Hayashi T."/>
            <person name="Toyoda A."/>
            <person name="Oliveira C."/>
            <person name="Osipova E."/>
            <person name="Leigh N.D."/>
            <person name="Simon A."/>
            <person name="Yun M.H."/>
        </authorList>
    </citation>
    <scope>NUCLEOTIDE SEQUENCE</scope>
    <source>
        <strain evidence="2">20211129_DDA</strain>
        <tissue evidence="2">Liver</tissue>
    </source>
</reference>
<feature type="compositionally biased region" description="Basic and acidic residues" evidence="1">
    <location>
        <begin position="67"/>
        <end position="77"/>
    </location>
</feature>
<feature type="compositionally biased region" description="Basic residues" evidence="1">
    <location>
        <begin position="120"/>
        <end position="131"/>
    </location>
</feature>